<organism evidence="2 3">
    <name type="scientific">Paenibacillus macerans</name>
    <name type="common">Bacillus macerans</name>
    <dbReference type="NCBI Taxonomy" id="44252"/>
    <lineage>
        <taxon>Bacteria</taxon>
        <taxon>Bacillati</taxon>
        <taxon>Bacillota</taxon>
        <taxon>Bacilli</taxon>
        <taxon>Bacillales</taxon>
        <taxon>Paenibacillaceae</taxon>
        <taxon>Paenibacillus</taxon>
    </lineage>
</organism>
<dbReference type="InterPro" id="IPR037026">
    <property type="entry name" value="Vgr_OB-fold_dom_sf"/>
</dbReference>
<comment type="caution">
    <text evidence="2">The sequence shown here is derived from an EMBL/GenBank/DDBJ whole genome shotgun (WGS) entry which is preliminary data.</text>
</comment>
<evidence type="ECO:0000259" key="1">
    <source>
        <dbReference type="Pfam" id="PF18352"/>
    </source>
</evidence>
<accession>A0A6N8EX56</accession>
<dbReference type="Pfam" id="PF18352">
    <property type="entry name" value="Gp138_N"/>
    <property type="match status" value="1"/>
</dbReference>
<sequence>MKNDPAGALANLLQTIADKIGGDIHVGFPAKVVSFDESAMMADVQPLIRTGSDEPAVVQGARVLGQRLKLASGGSEQEYVPVFKKDDLVYVSIADSEIKNALTGAVAKPDTSRQHDMNDAVIVGILPSSFK</sequence>
<name>A0A6N8EX56_PAEMA</name>
<dbReference type="AlphaFoldDB" id="A0A6N8EX56"/>
<evidence type="ECO:0000313" key="3">
    <source>
        <dbReference type="Proteomes" id="UP000442469"/>
    </source>
</evidence>
<dbReference type="InterPro" id="IPR041599">
    <property type="entry name" value="Gp138_N"/>
</dbReference>
<feature type="domain" description="Phage protein Gp138 N-terminal" evidence="1">
    <location>
        <begin position="29"/>
        <end position="123"/>
    </location>
</feature>
<dbReference type="Gene3D" id="2.40.50.230">
    <property type="entry name" value="Gp5 N-terminal domain"/>
    <property type="match status" value="1"/>
</dbReference>
<gene>
    <name evidence="2" type="ORF">GNQ08_20620</name>
</gene>
<reference evidence="2 3" key="1">
    <citation type="submission" date="2019-11" db="EMBL/GenBank/DDBJ databases">
        <title>Draft genome sequences of five Paenibacillus species of dairy origin.</title>
        <authorList>
            <person name="Olajide A.M."/>
            <person name="Chen S."/>
            <person name="Lapointe G."/>
        </authorList>
    </citation>
    <scope>NUCLEOTIDE SEQUENCE [LARGE SCALE GENOMIC DNA]</scope>
    <source>
        <strain evidence="2 3">3CT49</strain>
    </source>
</reference>
<evidence type="ECO:0000313" key="2">
    <source>
        <dbReference type="EMBL" id="MUG24776.1"/>
    </source>
</evidence>
<protein>
    <recommendedName>
        <fullName evidence="1">Phage protein Gp138 N-terminal domain-containing protein</fullName>
    </recommendedName>
</protein>
<dbReference type="EMBL" id="WNZZ01000017">
    <property type="protein sequence ID" value="MUG24776.1"/>
    <property type="molecule type" value="Genomic_DNA"/>
</dbReference>
<proteinExistence type="predicted"/>
<dbReference type="Proteomes" id="UP000442469">
    <property type="component" value="Unassembled WGS sequence"/>
</dbReference>
<dbReference type="RefSeq" id="WP_155620705.1">
    <property type="nucleotide sequence ID" value="NZ_WNZZ01000017.1"/>
</dbReference>